<protein>
    <submittedName>
        <fullName evidence="2">NRF domain-containing protein</fullName>
    </submittedName>
</protein>
<dbReference type="Proteomes" id="UP000095286">
    <property type="component" value="Unplaced"/>
</dbReference>
<dbReference type="WBParaSite" id="RSKR_0000971300.1">
    <property type="protein sequence ID" value="RSKR_0000971300.1"/>
    <property type="gene ID" value="RSKR_0000971300"/>
</dbReference>
<sequence length="715" mass="82547">MKSWLLFVSVVGLCYGEYNVTINDKNAVSDFMNDVVIKFHDLSKILLDSISLITDHESFSDTYFNLTNVREDCLEDMNLIVNELVNFILTNRTSSIMQDAIIPMIDSTGKIPIGILRGNTYAIGLVKECQRIRGCVEGRRRPLEGAFTRISINLPFANKKPFTGKCIHGQTFTWDLCLPKSCQKRPDLQRLVDSFNFSFISELSPVCDIGTFDDLRQFDSTGYLILAIFAFFAAWSILASIFQFYFRQYITKNYILQSTPIKIFEAMSLFTNLSYILTLPKSRKTSSKTESYQKPTIIKSLYFLRFLSMCHVIASHTFSFIVSVAANPKDVQSDLSNIDSQFFVNGFFAVDTFFFMSGLVFAFTYFKQLKANQLKVLSFGSWILIYIHRFIRLSAPYYMIIIFYTWVYQPLFANDQPLYLMHLFNRRDPCITKWWLNLLYLNNFIQAEDQCYVISWYLAVDFQIFLMSPLFVVPFALGKRAGLISCLSMVVASTCLNIWSVYYFYFPPAGYAGGWMDPRMKSYDDYSKYMYSAPWIRCQVYIIGIVVGYVLQMKKSLSIPRVVNVLLWILSFTFIFLDIVCLKCWVSGHQMSLLNRALYSAFSKIVWAICLSWIVVASFFGYGGIINNFMSMKLWAPLGKVTYSTFLVHFMILSYIAGSYREIIIYYSLYHSFINIIIPVIVMSYLIGLVWAALFEIGIGKVTNILLVKKHIITF</sequence>
<name>A0AC35UAU4_9BILA</name>
<reference evidence="2" key="1">
    <citation type="submission" date="2016-11" db="UniProtKB">
        <authorList>
            <consortium name="WormBaseParasite"/>
        </authorList>
    </citation>
    <scope>IDENTIFICATION</scope>
    <source>
        <strain evidence="2">KR3021</strain>
    </source>
</reference>
<proteinExistence type="predicted"/>
<organism evidence="1 2">
    <name type="scientific">Rhabditophanes sp. KR3021</name>
    <dbReference type="NCBI Taxonomy" id="114890"/>
    <lineage>
        <taxon>Eukaryota</taxon>
        <taxon>Metazoa</taxon>
        <taxon>Ecdysozoa</taxon>
        <taxon>Nematoda</taxon>
        <taxon>Chromadorea</taxon>
        <taxon>Rhabditida</taxon>
        <taxon>Tylenchina</taxon>
        <taxon>Panagrolaimomorpha</taxon>
        <taxon>Strongyloidoidea</taxon>
        <taxon>Alloionematidae</taxon>
        <taxon>Rhabditophanes</taxon>
    </lineage>
</organism>
<evidence type="ECO:0000313" key="1">
    <source>
        <dbReference type="Proteomes" id="UP000095286"/>
    </source>
</evidence>
<evidence type="ECO:0000313" key="2">
    <source>
        <dbReference type="WBParaSite" id="RSKR_0000971300.1"/>
    </source>
</evidence>
<accession>A0AC35UAU4</accession>